<dbReference type="EMBL" id="JAVYJV010000001">
    <property type="protein sequence ID" value="KAK4379663.1"/>
    <property type="molecule type" value="Genomic_DNA"/>
</dbReference>
<name>A0AAE1SY67_9SOLA</name>
<dbReference type="AlphaFoldDB" id="A0AAE1SY67"/>
<evidence type="ECO:0000256" key="1">
    <source>
        <dbReference type="SAM" id="MobiDB-lite"/>
    </source>
</evidence>
<organism evidence="2 3">
    <name type="scientific">Anisodus tanguticus</name>
    <dbReference type="NCBI Taxonomy" id="243964"/>
    <lineage>
        <taxon>Eukaryota</taxon>
        <taxon>Viridiplantae</taxon>
        <taxon>Streptophyta</taxon>
        <taxon>Embryophyta</taxon>
        <taxon>Tracheophyta</taxon>
        <taxon>Spermatophyta</taxon>
        <taxon>Magnoliopsida</taxon>
        <taxon>eudicotyledons</taxon>
        <taxon>Gunneridae</taxon>
        <taxon>Pentapetalae</taxon>
        <taxon>asterids</taxon>
        <taxon>lamiids</taxon>
        <taxon>Solanales</taxon>
        <taxon>Solanaceae</taxon>
        <taxon>Solanoideae</taxon>
        <taxon>Hyoscyameae</taxon>
        <taxon>Anisodus</taxon>
    </lineage>
</organism>
<feature type="region of interest" description="Disordered" evidence="1">
    <location>
        <begin position="58"/>
        <end position="89"/>
    </location>
</feature>
<evidence type="ECO:0000313" key="2">
    <source>
        <dbReference type="EMBL" id="KAK4379663.1"/>
    </source>
</evidence>
<gene>
    <name evidence="2" type="ORF">RND71_001525</name>
</gene>
<feature type="compositionally biased region" description="Basic and acidic residues" evidence="1">
    <location>
        <begin position="76"/>
        <end position="89"/>
    </location>
</feature>
<accession>A0AAE1SY67</accession>
<protein>
    <submittedName>
        <fullName evidence="2">Uncharacterized protein</fullName>
    </submittedName>
</protein>
<keyword evidence="3" id="KW-1185">Reference proteome</keyword>
<evidence type="ECO:0000313" key="3">
    <source>
        <dbReference type="Proteomes" id="UP001291623"/>
    </source>
</evidence>
<proteinExistence type="predicted"/>
<sequence>MQLTKSRVPCENFYENTRQEISPATSSADSGSVGRRIGIRSHWSDLNHCLDPALARSEPSMVAGGRRCSGSGGGGGEREKGRMRDKYES</sequence>
<reference evidence="2" key="1">
    <citation type="submission" date="2023-12" db="EMBL/GenBank/DDBJ databases">
        <title>Genome assembly of Anisodus tanguticus.</title>
        <authorList>
            <person name="Wang Y.-J."/>
        </authorList>
    </citation>
    <scope>NUCLEOTIDE SEQUENCE</scope>
    <source>
        <strain evidence="2">KB-2021</strain>
        <tissue evidence="2">Leaf</tissue>
    </source>
</reference>
<dbReference type="Proteomes" id="UP001291623">
    <property type="component" value="Unassembled WGS sequence"/>
</dbReference>
<comment type="caution">
    <text evidence="2">The sequence shown here is derived from an EMBL/GenBank/DDBJ whole genome shotgun (WGS) entry which is preliminary data.</text>
</comment>